<feature type="region of interest" description="Disordered" evidence="1">
    <location>
        <begin position="157"/>
        <end position="176"/>
    </location>
</feature>
<name>A0ABR2MD52_9ASPA</name>
<reference evidence="3 4" key="1">
    <citation type="journal article" date="2022" name="Nat. Plants">
        <title>Genomes of leafy and leafless Platanthera orchids illuminate the evolution of mycoheterotrophy.</title>
        <authorList>
            <person name="Li M.H."/>
            <person name="Liu K.W."/>
            <person name="Li Z."/>
            <person name="Lu H.C."/>
            <person name="Ye Q.L."/>
            <person name="Zhang D."/>
            <person name="Wang J.Y."/>
            <person name="Li Y.F."/>
            <person name="Zhong Z.M."/>
            <person name="Liu X."/>
            <person name="Yu X."/>
            <person name="Liu D.K."/>
            <person name="Tu X.D."/>
            <person name="Liu B."/>
            <person name="Hao Y."/>
            <person name="Liao X.Y."/>
            <person name="Jiang Y.T."/>
            <person name="Sun W.H."/>
            <person name="Chen J."/>
            <person name="Chen Y.Q."/>
            <person name="Ai Y."/>
            <person name="Zhai J.W."/>
            <person name="Wu S.S."/>
            <person name="Zhou Z."/>
            <person name="Hsiao Y.Y."/>
            <person name="Wu W.L."/>
            <person name="Chen Y.Y."/>
            <person name="Lin Y.F."/>
            <person name="Hsu J.L."/>
            <person name="Li C.Y."/>
            <person name="Wang Z.W."/>
            <person name="Zhao X."/>
            <person name="Zhong W.Y."/>
            <person name="Ma X.K."/>
            <person name="Ma L."/>
            <person name="Huang J."/>
            <person name="Chen G.Z."/>
            <person name="Huang M.Z."/>
            <person name="Huang L."/>
            <person name="Peng D.H."/>
            <person name="Luo Y.B."/>
            <person name="Zou S.Q."/>
            <person name="Chen S.P."/>
            <person name="Lan S."/>
            <person name="Tsai W.C."/>
            <person name="Van de Peer Y."/>
            <person name="Liu Z.J."/>
        </authorList>
    </citation>
    <scope>NUCLEOTIDE SEQUENCE [LARGE SCALE GENOMIC DNA]</scope>
    <source>
        <strain evidence="3">Lor288</strain>
    </source>
</reference>
<protein>
    <submittedName>
        <fullName evidence="3">Cysteine-rich receptor-like protein kinase 10</fullName>
    </submittedName>
</protein>
<dbReference type="SUPFAM" id="SSF56112">
    <property type="entry name" value="Protein kinase-like (PK-like)"/>
    <property type="match status" value="1"/>
</dbReference>
<accession>A0ABR2MD52</accession>
<evidence type="ECO:0000313" key="3">
    <source>
        <dbReference type="EMBL" id="KAK8961564.1"/>
    </source>
</evidence>
<dbReference type="PANTHER" id="PTHR27006">
    <property type="entry name" value="PROMASTIGOTE SURFACE ANTIGEN PROTEIN PSA"/>
    <property type="match status" value="1"/>
</dbReference>
<dbReference type="InterPro" id="IPR000719">
    <property type="entry name" value="Prot_kinase_dom"/>
</dbReference>
<dbReference type="PANTHER" id="PTHR27006:SF606">
    <property type="entry name" value="INTERLEUKIN-1 RECEPTOR-ASSOCIATED KINASE 4"/>
    <property type="match status" value="1"/>
</dbReference>
<evidence type="ECO:0000313" key="4">
    <source>
        <dbReference type="Proteomes" id="UP001412067"/>
    </source>
</evidence>
<dbReference type="Proteomes" id="UP001412067">
    <property type="component" value="Unassembled WGS sequence"/>
</dbReference>
<dbReference type="InterPro" id="IPR001245">
    <property type="entry name" value="Ser-Thr/Tyr_kinase_cat_dom"/>
</dbReference>
<evidence type="ECO:0000259" key="2">
    <source>
        <dbReference type="PROSITE" id="PS50011"/>
    </source>
</evidence>
<proteinExistence type="predicted"/>
<dbReference type="Pfam" id="PF07714">
    <property type="entry name" value="PK_Tyr_Ser-Thr"/>
    <property type="match status" value="1"/>
</dbReference>
<dbReference type="InterPro" id="IPR011009">
    <property type="entry name" value="Kinase-like_dom_sf"/>
</dbReference>
<feature type="domain" description="Protein kinase" evidence="2">
    <location>
        <begin position="1"/>
        <end position="146"/>
    </location>
</feature>
<sequence>MNPKISDFGLAKLFKINETERNTSRIAGTLGYMAPEYVLHGRFSTKSDVFSYGVLVLEIITGMKLSMYESEEADDLQSYVWEHWREGKALEVVDRSLEDRYSAQQVLRCVQIGLLCVQEDPVMRPKMGSAVTMLSSSSMKLPNPSMPTSYRELSISIESAESAPTSMEESLRQAGR</sequence>
<gene>
    <name evidence="3" type="primary">CRK10</name>
    <name evidence="3" type="ORF">KSP40_PGU014671</name>
</gene>
<organism evidence="3 4">
    <name type="scientific">Platanthera guangdongensis</name>
    <dbReference type="NCBI Taxonomy" id="2320717"/>
    <lineage>
        <taxon>Eukaryota</taxon>
        <taxon>Viridiplantae</taxon>
        <taxon>Streptophyta</taxon>
        <taxon>Embryophyta</taxon>
        <taxon>Tracheophyta</taxon>
        <taxon>Spermatophyta</taxon>
        <taxon>Magnoliopsida</taxon>
        <taxon>Liliopsida</taxon>
        <taxon>Asparagales</taxon>
        <taxon>Orchidaceae</taxon>
        <taxon>Orchidoideae</taxon>
        <taxon>Orchideae</taxon>
        <taxon>Orchidinae</taxon>
        <taxon>Platanthera</taxon>
    </lineage>
</organism>
<comment type="caution">
    <text evidence="3">The sequence shown here is derived from an EMBL/GenBank/DDBJ whole genome shotgun (WGS) entry which is preliminary data.</text>
</comment>
<dbReference type="Gene3D" id="1.10.510.10">
    <property type="entry name" value="Transferase(Phosphotransferase) domain 1"/>
    <property type="match status" value="1"/>
</dbReference>
<dbReference type="PROSITE" id="PS50011">
    <property type="entry name" value="PROTEIN_KINASE_DOM"/>
    <property type="match status" value="1"/>
</dbReference>
<keyword evidence="4" id="KW-1185">Reference proteome</keyword>
<dbReference type="EMBL" id="JBBWWR010000009">
    <property type="protein sequence ID" value="KAK8961564.1"/>
    <property type="molecule type" value="Genomic_DNA"/>
</dbReference>
<evidence type="ECO:0000256" key="1">
    <source>
        <dbReference type="SAM" id="MobiDB-lite"/>
    </source>
</evidence>